<comment type="caution">
    <text evidence="1">The sequence shown here is derived from an EMBL/GenBank/DDBJ whole genome shotgun (WGS) entry which is preliminary data.</text>
</comment>
<dbReference type="EMBL" id="AZMM01008712">
    <property type="protein sequence ID" value="ETJ37054.1"/>
    <property type="molecule type" value="Genomic_DNA"/>
</dbReference>
<dbReference type="GO" id="GO:0016301">
    <property type="term" value="F:kinase activity"/>
    <property type="evidence" value="ECO:0007669"/>
    <property type="project" value="UniProtKB-KW"/>
</dbReference>
<feature type="non-terminal residue" evidence="1">
    <location>
        <position position="88"/>
    </location>
</feature>
<dbReference type="SUPFAM" id="SSF53613">
    <property type="entry name" value="Ribokinase-like"/>
    <property type="match status" value="1"/>
</dbReference>
<protein>
    <submittedName>
        <fullName evidence="1">Phosphomethylpyrimidine kinase type-1</fullName>
    </submittedName>
</protein>
<proteinExistence type="predicted"/>
<dbReference type="AlphaFoldDB" id="W1Y7D5"/>
<accession>W1Y7D5</accession>
<keyword evidence="1" id="KW-0418">Kinase</keyword>
<organism evidence="1">
    <name type="scientific">human gut metagenome</name>
    <dbReference type="NCBI Taxonomy" id="408170"/>
    <lineage>
        <taxon>unclassified sequences</taxon>
        <taxon>metagenomes</taxon>
        <taxon>organismal metagenomes</taxon>
    </lineage>
</organism>
<keyword evidence="1" id="KW-0808">Transferase</keyword>
<name>W1Y7D5_9ZZZZ</name>
<gene>
    <name evidence="1" type="ORF">Q604_UNBC08712G0001</name>
</gene>
<reference evidence="1" key="1">
    <citation type="submission" date="2013-12" db="EMBL/GenBank/DDBJ databases">
        <title>A Varibaculum cambriense genome reconstructed from a premature infant gut community with otherwise low bacterial novelty that shifts toward anaerobic metabolism during the third week of life.</title>
        <authorList>
            <person name="Brown C.T."/>
            <person name="Sharon I."/>
            <person name="Thomas B.C."/>
            <person name="Castelle C.J."/>
            <person name="Morowitz M.J."/>
            <person name="Banfield J.F."/>
        </authorList>
    </citation>
    <scope>NUCLEOTIDE SEQUENCE</scope>
</reference>
<evidence type="ECO:0000313" key="1">
    <source>
        <dbReference type="EMBL" id="ETJ37054.1"/>
    </source>
</evidence>
<dbReference type="InterPro" id="IPR029056">
    <property type="entry name" value="Ribokinase-like"/>
</dbReference>
<sequence length="88" mass="9898">MTTVPRVLTIQDMSSIGRCALTVMIPIISAMRCQAVPLATAVLSNHLEYPHYEFVDLSAHMRDFMNCWDKNEIDFHAIVSGFLASPEQ</sequence>
<dbReference type="Gene3D" id="3.40.1190.20">
    <property type="match status" value="1"/>
</dbReference>